<keyword evidence="3" id="KW-0596">Phosphopantetheine</keyword>
<evidence type="ECO:0000256" key="1">
    <source>
        <dbReference type="ARBA" id="ARBA00001974"/>
    </source>
</evidence>
<dbReference type="Proteomes" id="UP001061302">
    <property type="component" value="Chromosome"/>
</dbReference>
<feature type="domain" description="Carrier" evidence="9">
    <location>
        <begin position="1254"/>
        <end position="1331"/>
    </location>
</feature>
<dbReference type="InterPro" id="IPR046373">
    <property type="entry name" value="Acyl-CoA_Oxase/DH_mid-dom_sf"/>
</dbReference>
<dbReference type="Pfam" id="PF00550">
    <property type="entry name" value="PP-binding"/>
    <property type="match status" value="1"/>
</dbReference>
<dbReference type="Pfam" id="PF02771">
    <property type="entry name" value="Acyl-CoA_dh_N"/>
    <property type="match status" value="1"/>
</dbReference>
<keyword evidence="4" id="KW-0597">Phosphoprotein</keyword>
<dbReference type="InterPro" id="IPR009100">
    <property type="entry name" value="AcylCoA_DH/oxidase_NM_dom_sf"/>
</dbReference>
<dbReference type="InterPro" id="IPR036736">
    <property type="entry name" value="ACP-like_sf"/>
</dbReference>
<dbReference type="InterPro" id="IPR020841">
    <property type="entry name" value="PKS_Beta-ketoAc_synthase_dom"/>
</dbReference>
<dbReference type="PROSITE" id="PS50075">
    <property type="entry name" value="CARRIER"/>
    <property type="match status" value="1"/>
</dbReference>
<dbReference type="InterPro" id="IPR014030">
    <property type="entry name" value="Ketoacyl_synth_N"/>
</dbReference>
<dbReference type="InterPro" id="IPR036250">
    <property type="entry name" value="AcylCo_DH-like_C"/>
</dbReference>
<dbReference type="InterPro" id="IPR050091">
    <property type="entry name" value="PKS_NRPS_Biosynth_Enz"/>
</dbReference>
<dbReference type="Gene3D" id="3.30.70.3290">
    <property type="match status" value="2"/>
</dbReference>
<dbReference type="PANTHER" id="PTHR43775">
    <property type="entry name" value="FATTY ACID SYNTHASE"/>
    <property type="match status" value="1"/>
</dbReference>
<dbReference type="InterPro" id="IPR006162">
    <property type="entry name" value="Ppantetheine_attach_site"/>
</dbReference>
<dbReference type="CDD" id="cd00567">
    <property type="entry name" value="ACAD"/>
    <property type="match status" value="1"/>
</dbReference>
<keyword evidence="12" id="KW-1185">Reference proteome</keyword>
<protein>
    <submittedName>
        <fullName evidence="11">Acyl-CoA dehydrogenase family protein</fullName>
    </submittedName>
</protein>
<dbReference type="Gene3D" id="1.20.140.10">
    <property type="entry name" value="Butyryl-CoA Dehydrogenase, subunit A, domain 3"/>
    <property type="match status" value="1"/>
</dbReference>
<dbReference type="PROSITE" id="PS00606">
    <property type="entry name" value="KS3_1"/>
    <property type="match status" value="1"/>
</dbReference>
<dbReference type="PROSITE" id="PS52004">
    <property type="entry name" value="KS3_2"/>
    <property type="match status" value="1"/>
</dbReference>
<organism evidence="11 12">
    <name type="scientific">Chitiniphilus purpureus</name>
    <dbReference type="NCBI Taxonomy" id="2981137"/>
    <lineage>
        <taxon>Bacteria</taxon>
        <taxon>Pseudomonadati</taxon>
        <taxon>Pseudomonadota</taxon>
        <taxon>Betaproteobacteria</taxon>
        <taxon>Neisseriales</taxon>
        <taxon>Chitinibacteraceae</taxon>
        <taxon>Chitiniphilus</taxon>
    </lineage>
</organism>
<evidence type="ECO:0000256" key="3">
    <source>
        <dbReference type="ARBA" id="ARBA00022450"/>
    </source>
</evidence>
<keyword evidence="5" id="KW-0285">Flavoprotein</keyword>
<evidence type="ECO:0000259" key="10">
    <source>
        <dbReference type="PROSITE" id="PS52004"/>
    </source>
</evidence>
<proteinExistence type="inferred from homology"/>
<comment type="similarity">
    <text evidence="2">Belongs to the acyl-CoA dehydrogenase family.</text>
</comment>
<dbReference type="Pfam" id="PF00109">
    <property type="entry name" value="ketoacyl-synt"/>
    <property type="match status" value="1"/>
</dbReference>
<dbReference type="InterPro" id="IPR020806">
    <property type="entry name" value="PKS_PP-bd"/>
</dbReference>
<dbReference type="SUPFAM" id="SSF56645">
    <property type="entry name" value="Acyl-CoA dehydrogenase NM domain-like"/>
    <property type="match status" value="1"/>
</dbReference>
<feature type="region of interest" description="Disordered" evidence="8">
    <location>
        <begin position="1224"/>
        <end position="1256"/>
    </location>
</feature>
<feature type="compositionally biased region" description="Pro residues" evidence="8">
    <location>
        <begin position="1231"/>
        <end position="1241"/>
    </location>
</feature>
<evidence type="ECO:0000259" key="9">
    <source>
        <dbReference type="PROSITE" id="PS50075"/>
    </source>
</evidence>
<accession>A0ABY6DH28</accession>
<keyword evidence="7" id="KW-0274">FAD</keyword>
<evidence type="ECO:0000256" key="7">
    <source>
        <dbReference type="ARBA" id="ARBA00022827"/>
    </source>
</evidence>
<evidence type="ECO:0000256" key="5">
    <source>
        <dbReference type="ARBA" id="ARBA00022630"/>
    </source>
</evidence>
<dbReference type="Pfam" id="PF00441">
    <property type="entry name" value="Acyl-CoA_dh_1"/>
    <property type="match status" value="1"/>
</dbReference>
<dbReference type="SMART" id="SM00825">
    <property type="entry name" value="PKS_KS"/>
    <property type="match status" value="1"/>
</dbReference>
<dbReference type="Gene3D" id="1.10.540.10">
    <property type="entry name" value="Acyl-CoA dehydrogenase/oxidase, N-terminal domain"/>
    <property type="match status" value="1"/>
</dbReference>
<dbReference type="SMART" id="SM01294">
    <property type="entry name" value="PKS_PP_betabranch"/>
    <property type="match status" value="1"/>
</dbReference>
<dbReference type="Gene3D" id="1.10.1200.10">
    <property type="entry name" value="ACP-like"/>
    <property type="match status" value="1"/>
</dbReference>
<evidence type="ECO:0000313" key="11">
    <source>
        <dbReference type="EMBL" id="UXY13617.1"/>
    </source>
</evidence>
<evidence type="ECO:0000256" key="6">
    <source>
        <dbReference type="ARBA" id="ARBA00022679"/>
    </source>
</evidence>
<dbReference type="CDD" id="cd00833">
    <property type="entry name" value="PKS"/>
    <property type="match status" value="1"/>
</dbReference>
<evidence type="ECO:0000313" key="12">
    <source>
        <dbReference type="Proteomes" id="UP001061302"/>
    </source>
</evidence>
<dbReference type="Pfam" id="PF22621">
    <property type="entry name" value="CurL-like_PKS_C"/>
    <property type="match status" value="1"/>
</dbReference>
<reference evidence="11" key="1">
    <citation type="submission" date="2022-10" db="EMBL/GenBank/DDBJ databases">
        <title>Chitiniphilus purpureus sp. nov., a novel chitin-degrading bacterium isolated from crawfish pond sediment.</title>
        <authorList>
            <person name="Li K."/>
        </authorList>
    </citation>
    <scope>NUCLEOTIDE SEQUENCE</scope>
    <source>
        <strain evidence="11">CD1</strain>
    </source>
</reference>
<dbReference type="EMBL" id="CP106753">
    <property type="protein sequence ID" value="UXY13617.1"/>
    <property type="molecule type" value="Genomic_DNA"/>
</dbReference>
<dbReference type="InterPro" id="IPR009075">
    <property type="entry name" value="AcylCo_DH/oxidase_C"/>
</dbReference>
<dbReference type="SUPFAM" id="SSF47336">
    <property type="entry name" value="ACP-like"/>
    <property type="match status" value="1"/>
</dbReference>
<dbReference type="SMART" id="SM00823">
    <property type="entry name" value="PKS_PP"/>
    <property type="match status" value="1"/>
</dbReference>
<dbReference type="Pfam" id="PF02801">
    <property type="entry name" value="Ketoacyl-synt_C"/>
    <property type="match status" value="1"/>
</dbReference>
<dbReference type="InterPro" id="IPR018201">
    <property type="entry name" value="Ketoacyl_synth_AS"/>
</dbReference>
<sequence>MPHDIAIVGISCRFPGADHPQAYWDLLANGQSAITEVPPWRWDPERFYDPDPAVPGKANTRWGGFLAAPGACDPAFFNMTAEEAVHVDPQQRLILELGWEALEDAGIAPDTLKGSRTGVYIGISHNDYERIIYRSYERITQFHGTGSYQSVAAARLSYFLHLCGPSMAVDTACSSALSALHVAASALRQHEIPLALVGGVTLHLTPDETIGLTKGRMLSGDGRCKSFDQHADGYVRGEGGGMLVLKRLEDALRDRDRIHGVVKGSAVNHNGRSNGLSAPSGPALKKVMEQALAGAGIDADEVTLLEAHGTGTRLGDQIELRAIRDTYDGTVDDTLWLGCVKTNIGHLETASGMASIVKVLLAMRHRQIPPNLHFTGNSQLTGADGSRLRVPLSLTPWHSRRERPLAAITAYGFGGANGHVLLEAPPPVPRADPPPGAQLLCLSARDPAALRALLQAYQPVLAHPTAPLADLCCTAATGRNHFEWRIAFVARDTGDLAQQIDAALQQPQLGQRAVRAPQPALWFGPWPDGAGALLAQAAPPYRRQLAALYDTLGLGDTDLTPAQRAFLAQQALAHWLAELGVATADCAGDGTGHWVAAHQAGRMTLAEAFASAGKAPPIPPPAPLPQPVLLLGATGPHTPTAPLHVFDPASAPRAALLQLLQALYTLGVRIDWSRWYDPQHHRQATLPTYPFQRQTLWFTLEQPGGEPVTPALPLAATGPAARAPLATPGPRAVAMAHWLADYARTRLDSRLIDERRCIPPHVVQALGDAGLMGLLVPTALQGSALPIRDCLHVFEQAGAVDITLASFLGVHNVLGTLPLLEGATPAWRERMLPLLATGGTLGAFAITERGAGSNPRALTSTARPAADGSLRLDGHKIWIGSGAWAGVISVFVNECDAAGRMLGISGFAVPGGAAGLRHGPEALTMGVRGMVQNELIFEGLRVDETQRLGMAGKGLTIAQHAFHLGRLGIAAMAVGAMKRCLQLSERYAARRAVSTGLLGHNPVYLRFLAETVARIDAVSALIQATAGLRDCGVTLPDELYAVAKISGSEHLWQIVDGTMQFTGGRGYIETNQIPQLFRDARLLRIFEGPTEALLAYIGAAHLKGQHRLSQFLDAHLGGVASRQLTAATQRLDALVERAGPAQRRAPLLAHAVGGLLCEAALWAAAEGHCTSTTTDWCAARFARALDDCSAQLAPQPAQDMGALRAHAARLAAQIGEVDQRDLPQDALLQPDPTPAAVPPAAPVAAPIPSAPGTPATRDDRSWLLAAIAAKAGVAAAELDLERPFQEYGFDSIDAVEIAQTLEARLGRELDPTMLWNYPTPGALLAFLFGGTPAEQPIILPETDPQALLDALRRELATS</sequence>
<dbReference type="InterPro" id="IPR006091">
    <property type="entry name" value="Acyl-CoA_Oxase/DH_mid-dom"/>
</dbReference>
<dbReference type="Gene3D" id="2.40.110.10">
    <property type="entry name" value="Butyryl-CoA Dehydrogenase, subunit A, domain 2"/>
    <property type="match status" value="1"/>
</dbReference>
<comment type="cofactor">
    <cofactor evidence="1">
        <name>FAD</name>
        <dbReference type="ChEBI" id="CHEBI:57692"/>
    </cofactor>
</comment>
<name>A0ABY6DH28_9NEIS</name>
<dbReference type="SUPFAM" id="SSF47203">
    <property type="entry name" value="Acyl-CoA dehydrogenase C-terminal domain-like"/>
    <property type="match status" value="1"/>
</dbReference>
<dbReference type="InterPro" id="IPR014031">
    <property type="entry name" value="Ketoacyl_synth_C"/>
</dbReference>
<dbReference type="InterPro" id="IPR013786">
    <property type="entry name" value="AcylCoA_DH/ox_N"/>
</dbReference>
<dbReference type="Pfam" id="PF02770">
    <property type="entry name" value="Acyl-CoA_dh_M"/>
    <property type="match status" value="1"/>
</dbReference>
<dbReference type="RefSeq" id="WP_263122820.1">
    <property type="nucleotide sequence ID" value="NZ_CP106753.1"/>
</dbReference>
<dbReference type="InterPro" id="IPR016039">
    <property type="entry name" value="Thiolase-like"/>
</dbReference>
<gene>
    <name evidence="11" type="ORF">N8I74_09780</name>
</gene>
<dbReference type="PROSITE" id="PS00012">
    <property type="entry name" value="PHOSPHOPANTETHEINE"/>
    <property type="match status" value="1"/>
</dbReference>
<evidence type="ECO:0000256" key="8">
    <source>
        <dbReference type="SAM" id="MobiDB-lite"/>
    </source>
</evidence>
<dbReference type="PANTHER" id="PTHR43775:SF37">
    <property type="entry name" value="SI:DKEY-61P9.11"/>
    <property type="match status" value="1"/>
</dbReference>
<evidence type="ECO:0000256" key="2">
    <source>
        <dbReference type="ARBA" id="ARBA00009347"/>
    </source>
</evidence>
<feature type="domain" description="Ketosynthase family 3 (KS3)" evidence="10">
    <location>
        <begin position="2"/>
        <end position="424"/>
    </location>
</feature>
<keyword evidence="6" id="KW-0808">Transferase</keyword>
<dbReference type="InterPro" id="IPR009081">
    <property type="entry name" value="PP-bd_ACP"/>
</dbReference>
<dbReference type="InterPro" id="IPR037069">
    <property type="entry name" value="AcylCoA_DH/ox_N_sf"/>
</dbReference>
<dbReference type="SUPFAM" id="SSF53901">
    <property type="entry name" value="Thiolase-like"/>
    <property type="match status" value="1"/>
</dbReference>
<dbReference type="Gene3D" id="3.40.47.10">
    <property type="match status" value="1"/>
</dbReference>
<evidence type="ECO:0000256" key="4">
    <source>
        <dbReference type="ARBA" id="ARBA00022553"/>
    </source>
</evidence>